<sequence length="150" mass="15747">MSSALETKENEFALKVVRALDESTSNMPAAAVDRLRDARRAAIARKKPEKVAVAMTAPAFTPAFAGAGSTLDAGGSGNAHGPKGLLARLGGLGLAWPLAALIIGIAGIAYWEDQQRKAELADIDAAMMSDSLPIDAYLDHGFNAYLTRNH</sequence>
<dbReference type="Pfam" id="PF12279">
    <property type="entry name" value="DUF3619"/>
    <property type="match status" value="1"/>
</dbReference>
<gene>
    <name evidence="2" type="ORF">AWB77_04025</name>
</gene>
<proteinExistence type="predicted"/>
<dbReference type="InterPro" id="IPR022064">
    <property type="entry name" value="DUF3619"/>
</dbReference>
<evidence type="ECO:0000313" key="2">
    <source>
        <dbReference type="EMBL" id="SAK81026.1"/>
    </source>
</evidence>
<protein>
    <submittedName>
        <fullName evidence="2">Membrane protein</fullName>
    </submittedName>
</protein>
<dbReference type="AlphaFoldDB" id="A0A158CGK1"/>
<keyword evidence="1" id="KW-0472">Membrane</keyword>
<keyword evidence="1" id="KW-0812">Transmembrane</keyword>
<dbReference type="Proteomes" id="UP000054903">
    <property type="component" value="Unassembled WGS sequence"/>
</dbReference>
<evidence type="ECO:0000256" key="1">
    <source>
        <dbReference type="SAM" id="Phobius"/>
    </source>
</evidence>
<dbReference type="EMBL" id="FCNX02000010">
    <property type="protein sequence ID" value="SAK81026.1"/>
    <property type="molecule type" value="Genomic_DNA"/>
</dbReference>
<dbReference type="RefSeq" id="WP_061136185.1">
    <property type="nucleotide sequence ID" value="NZ_FCNX02000010.1"/>
</dbReference>
<dbReference type="STRING" id="1777138.AWB77_04025"/>
<reference evidence="2" key="1">
    <citation type="submission" date="2016-01" db="EMBL/GenBank/DDBJ databases">
        <authorList>
            <person name="Peeters C."/>
        </authorList>
    </citation>
    <scope>NUCLEOTIDE SEQUENCE</scope>
    <source>
        <strain evidence="2">LMG 29320</strain>
    </source>
</reference>
<evidence type="ECO:0000313" key="3">
    <source>
        <dbReference type="Proteomes" id="UP000054903"/>
    </source>
</evidence>
<name>A0A158CGK1_9BURK</name>
<keyword evidence="1" id="KW-1133">Transmembrane helix</keyword>
<comment type="caution">
    <text evidence="2">The sequence shown here is derived from an EMBL/GenBank/DDBJ whole genome shotgun (WGS) entry which is preliminary data.</text>
</comment>
<organism evidence="2 3">
    <name type="scientific">Caballeronia fortuita</name>
    <dbReference type="NCBI Taxonomy" id="1777138"/>
    <lineage>
        <taxon>Bacteria</taxon>
        <taxon>Pseudomonadati</taxon>
        <taxon>Pseudomonadota</taxon>
        <taxon>Betaproteobacteria</taxon>
        <taxon>Burkholderiales</taxon>
        <taxon>Burkholderiaceae</taxon>
        <taxon>Caballeronia</taxon>
    </lineage>
</organism>
<accession>A0A158CGK1</accession>
<keyword evidence="3" id="KW-1185">Reference proteome</keyword>
<dbReference type="OrthoDB" id="8562153at2"/>
<feature type="transmembrane region" description="Helical" evidence="1">
    <location>
        <begin position="94"/>
        <end position="111"/>
    </location>
</feature>